<organism evidence="3 4">
    <name type="scientific">Cronartium quercuum f. sp. fusiforme G11</name>
    <dbReference type="NCBI Taxonomy" id="708437"/>
    <lineage>
        <taxon>Eukaryota</taxon>
        <taxon>Fungi</taxon>
        <taxon>Dikarya</taxon>
        <taxon>Basidiomycota</taxon>
        <taxon>Pucciniomycotina</taxon>
        <taxon>Pucciniomycetes</taxon>
        <taxon>Pucciniales</taxon>
        <taxon>Coleosporiaceae</taxon>
        <taxon>Cronartium</taxon>
    </lineage>
</organism>
<name>A0A9P6NTU2_9BASI</name>
<evidence type="ECO:0000313" key="3">
    <source>
        <dbReference type="EMBL" id="KAG0150257.1"/>
    </source>
</evidence>
<gene>
    <name evidence="3" type="ORF">CROQUDRAFT_713544</name>
</gene>
<dbReference type="AlphaFoldDB" id="A0A9P6NTU2"/>
<feature type="transmembrane region" description="Helical" evidence="2">
    <location>
        <begin position="12"/>
        <end position="31"/>
    </location>
</feature>
<keyword evidence="2" id="KW-0472">Membrane</keyword>
<feature type="region of interest" description="Disordered" evidence="1">
    <location>
        <begin position="93"/>
        <end position="126"/>
    </location>
</feature>
<proteinExistence type="predicted"/>
<comment type="caution">
    <text evidence="3">The sequence shown here is derived from an EMBL/GenBank/DDBJ whole genome shotgun (WGS) entry which is preliminary data.</text>
</comment>
<keyword evidence="4" id="KW-1185">Reference proteome</keyword>
<accession>A0A9P6NTU2</accession>
<protein>
    <submittedName>
        <fullName evidence="3">Uncharacterized protein</fullName>
    </submittedName>
</protein>
<reference evidence="3" key="1">
    <citation type="submission" date="2013-11" db="EMBL/GenBank/DDBJ databases">
        <title>Genome sequence of the fusiform rust pathogen reveals effectors for host alternation and coevolution with pine.</title>
        <authorList>
            <consortium name="DOE Joint Genome Institute"/>
            <person name="Smith K."/>
            <person name="Pendleton A."/>
            <person name="Kubisiak T."/>
            <person name="Anderson C."/>
            <person name="Salamov A."/>
            <person name="Aerts A."/>
            <person name="Riley R."/>
            <person name="Clum A."/>
            <person name="Lindquist E."/>
            <person name="Ence D."/>
            <person name="Campbell M."/>
            <person name="Kronenberg Z."/>
            <person name="Feau N."/>
            <person name="Dhillon B."/>
            <person name="Hamelin R."/>
            <person name="Burleigh J."/>
            <person name="Smith J."/>
            <person name="Yandell M."/>
            <person name="Nelson C."/>
            <person name="Grigoriev I."/>
            <person name="Davis J."/>
        </authorList>
    </citation>
    <scope>NUCLEOTIDE SEQUENCE</scope>
    <source>
        <strain evidence="3">G11</strain>
    </source>
</reference>
<evidence type="ECO:0000313" key="4">
    <source>
        <dbReference type="Proteomes" id="UP000886653"/>
    </source>
</evidence>
<dbReference type="EMBL" id="MU167221">
    <property type="protein sequence ID" value="KAG0150257.1"/>
    <property type="molecule type" value="Genomic_DNA"/>
</dbReference>
<keyword evidence="2" id="KW-0812">Transmembrane</keyword>
<feature type="region of interest" description="Disordered" evidence="1">
    <location>
        <begin position="440"/>
        <end position="474"/>
    </location>
</feature>
<feature type="compositionally biased region" description="Basic and acidic residues" evidence="1">
    <location>
        <begin position="451"/>
        <end position="460"/>
    </location>
</feature>
<keyword evidence="2" id="KW-1133">Transmembrane helix</keyword>
<evidence type="ECO:0000256" key="1">
    <source>
        <dbReference type="SAM" id="MobiDB-lite"/>
    </source>
</evidence>
<sequence>MLASCGRRSRTINFILLFSVLQFIIAPGIPLREDLGTSASTLESTKMLMKPNVKDGTQGDPKPQVKVLNKAYIPVPLKAAASDKIANQGKTVSSNGDFLAKQPGSAASSKESLAKSEARLRSATRPIPKGLLSNNIKEVKSPEVEPKDERDRVIVTQDAENIQSHTEPLIPISLAQQDLINDYVKNWDRAKMTSAEFHERFASLVNRVSPYDKRYRTTYKIKFDPAFLDSAHPRPKFTPVDIPAAANAHHNTPGHSGLPTYAYVGSTPHTLQGNYLSQTYYPHVTQGNYLPQGLSPYYQLPVPNYLSQTHYPHVTLEDYLSQTYYPHVTQGNYLSQTYYPHVTQEDYLSQGRSPYYQPPVPNYLLQGLPSHVPQENHLSQTQHPYYQPSVSNYLSQTQYPHVTQENYPSQGLPRHYQPLLPGKGEARFADTRKKMGQPFGATSDNLSNFHEPAKSIHMPDPKVNPSVSAQKSSEFDKRARKFLLENNKQLISQSELEELLYGASENQKAGRQT</sequence>
<evidence type="ECO:0000256" key="2">
    <source>
        <dbReference type="SAM" id="Phobius"/>
    </source>
</evidence>
<dbReference type="Proteomes" id="UP000886653">
    <property type="component" value="Unassembled WGS sequence"/>
</dbReference>